<evidence type="ECO:0000313" key="3">
    <source>
        <dbReference type="Proteomes" id="UP000018542"/>
    </source>
</evidence>
<dbReference type="RefSeq" id="WP_023785666.1">
    <property type="nucleotide sequence ID" value="NC_022997.1"/>
</dbReference>
<gene>
    <name evidence="2" type="ORF">W911_01120</name>
</gene>
<reference evidence="2 3" key="1">
    <citation type="journal article" date="2014" name="Genome Announc.">
        <title>Complete Genome Sequence of Hyphomicrobium nitrativorans Strain NL23, a Denitrifying Bacterium Isolated from Biofilm of a Methanol-Fed Denitrification System Treating Seawater at the Montreal Biodome.</title>
        <authorList>
            <person name="Martineau C."/>
            <person name="Villeneuve C."/>
            <person name="Mauffrey F."/>
            <person name="Villemur R."/>
        </authorList>
    </citation>
    <scope>NUCLEOTIDE SEQUENCE [LARGE SCALE GENOMIC DNA]</scope>
    <source>
        <strain evidence="2">NL23</strain>
    </source>
</reference>
<evidence type="ECO:0000259" key="1">
    <source>
        <dbReference type="Pfam" id="PF12680"/>
    </source>
</evidence>
<dbReference type="PATRIC" id="fig|1029756.8.peg.238"/>
<protein>
    <recommendedName>
        <fullName evidence="1">SnoaL-like domain-containing protein</fullName>
    </recommendedName>
</protein>
<evidence type="ECO:0000313" key="2">
    <source>
        <dbReference type="EMBL" id="AHB49816.1"/>
    </source>
</evidence>
<dbReference type="Proteomes" id="UP000018542">
    <property type="component" value="Chromosome"/>
</dbReference>
<accession>V5SG29</accession>
<dbReference type="Gene3D" id="3.10.450.50">
    <property type="match status" value="1"/>
</dbReference>
<dbReference type="SUPFAM" id="SSF54427">
    <property type="entry name" value="NTF2-like"/>
    <property type="match status" value="1"/>
</dbReference>
<name>V5SG29_9HYPH</name>
<dbReference type="OrthoDB" id="7933152at2"/>
<dbReference type="Pfam" id="PF12680">
    <property type="entry name" value="SnoaL_2"/>
    <property type="match status" value="1"/>
</dbReference>
<proteinExistence type="predicted"/>
<dbReference type="HOGENOM" id="CLU_1738074_0_0_5"/>
<dbReference type="InterPro" id="IPR037401">
    <property type="entry name" value="SnoaL-like"/>
</dbReference>
<sequence length="150" mass="16875">MKKLDAQIARDVVDGTHAAWSSGDIERVLSFYTDDLTYWCNAGSIEGTPYVVHGKPAFRTFLHSISAVAESGSVTEYFHFEDGVARTSVECYLLHRRTGLVLSGSFRQVMTFRGRRIARLEDYHDAAKMGAFWRLVSCEETVQMAAEDLN</sequence>
<dbReference type="InterPro" id="IPR032710">
    <property type="entry name" value="NTF2-like_dom_sf"/>
</dbReference>
<keyword evidence="3" id="KW-1185">Reference proteome</keyword>
<organism evidence="2 3">
    <name type="scientific">Hyphomicrobium nitrativorans NL23</name>
    <dbReference type="NCBI Taxonomy" id="1029756"/>
    <lineage>
        <taxon>Bacteria</taxon>
        <taxon>Pseudomonadati</taxon>
        <taxon>Pseudomonadota</taxon>
        <taxon>Alphaproteobacteria</taxon>
        <taxon>Hyphomicrobiales</taxon>
        <taxon>Hyphomicrobiaceae</taxon>
        <taxon>Hyphomicrobium</taxon>
    </lineage>
</organism>
<dbReference type="AlphaFoldDB" id="V5SG29"/>
<dbReference type="KEGG" id="hni:W911_01120"/>
<dbReference type="EMBL" id="CP006912">
    <property type="protein sequence ID" value="AHB49816.1"/>
    <property type="molecule type" value="Genomic_DNA"/>
</dbReference>
<feature type="domain" description="SnoaL-like" evidence="1">
    <location>
        <begin position="17"/>
        <end position="119"/>
    </location>
</feature>